<comment type="caution">
    <text evidence="1">The sequence shown here is derived from an EMBL/GenBank/DDBJ whole genome shotgun (WGS) entry which is preliminary data.</text>
</comment>
<reference evidence="1" key="1">
    <citation type="submission" date="2023-05" db="EMBL/GenBank/DDBJ databases">
        <authorList>
            <person name="Zhang X."/>
        </authorList>
    </citation>
    <scope>NUCLEOTIDE SEQUENCE</scope>
    <source>
        <strain evidence="1">BD1B2-1</strain>
    </source>
</reference>
<evidence type="ECO:0000313" key="2">
    <source>
        <dbReference type="Proteomes" id="UP001232063"/>
    </source>
</evidence>
<keyword evidence="2" id="KW-1185">Reference proteome</keyword>
<dbReference type="AlphaFoldDB" id="A0AAE3R413"/>
<accession>A0AAE3R413</accession>
<protein>
    <submittedName>
        <fullName evidence="1">Uncharacterized protein</fullName>
    </submittedName>
</protein>
<dbReference type="Proteomes" id="UP001232063">
    <property type="component" value="Unassembled WGS sequence"/>
</dbReference>
<name>A0AAE3R413_9BACT</name>
<proteinExistence type="predicted"/>
<dbReference type="EMBL" id="JASJOU010000006">
    <property type="protein sequence ID" value="MDJ1502775.1"/>
    <property type="molecule type" value="Genomic_DNA"/>
</dbReference>
<dbReference type="RefSeq" id="WP_314513058.1">
    <property type="nucleotide sequence ID" value="NZ_JASJOU010000006.1"/>
</dbReference>
<gene>
    <name evidence="1" type="ORF">QNI22_19055</name>
</gene>
<evidence type="ECO:0000313" key="1">
    <source>
        <dbReference type="EMBL" id="MDJ1502775.1"/>
    </source>
</evidence>
<organism evidence="1 2">
    <name type="scientific">Xanthocytophaga agilis</name>
    <dbReference type="NCBI Taxonomy" id="3048010"/>
    <lineage>
        <taxon>Bacteria</taxon>
        <taxon>Pseudomonadati</taxon>
        <taxon>Bacteroidota</taxon>
        <taxon>Cytophagia</taxon>
        <taxon>Cytophagales</taxon>
        <taxon>Rhodocytophagaceae</taxon>
        <taxon>Xanthocytophaga</taxon>
    </lineage>
</organism>
<sequence>MMVLNETIPHENVGAGFTPARPFPTDRLDLSDIIVQGLWEPGRPPVATTVCLFIAGLYARITYRQVHSLSPTHLERIRAILR</sequence>